<keyword evidence="1" id="KW-0472">Membrane</keyword>
<feature type="transmembrane region" description="Helical" evidence="1">
    <location>
        <begin position="12"/>
        <end position="31"/>
    </location>
</feature>
<name>A0A830FCQ1_9EURY</name>
<evidence type="ECO:0000313" key="2">
    <source>
        <dbReference type="EMBL" id="GGL61725.1"/>
    </source>
</evidence>
<evidence type="ECO:0000313" key="3">
    <source>
        <dbReference type="Proteomes" id="UP000607197"/>
    </source>
</evidence>
<proteinExistence type="predicted"/>
<feature type="transmembrane region" description="Helical" evidence="1">
    <location>
        <begin position="75"/>
        <end position="98"/>
    </location>
</feature>
<comment type="caution">
    <text evidence="2">The sequence shown here is derived from an EMBL/GenBank/DDBJ whole genome shotgun (WGS) entry which is preliminary data.</text>
</comment>
<feature type="transmembrane region" description="Helical" evidence="1">
    <location>
        <begin position="327"/>
        <end position="348"/>
    </location>
</feature>
<accession>A0A830FCQ1</accession>
<dbReference type="AlphaFoldDB" id="A0A830FCQ1"/>
<gene>
    <name evidence="2" type="ORF">GCM10009039_19900</name>
</gene>
<reference evidence="2" key="2">
    <citation type="submission" date="2020-09" db="EMBL/GenBank/DDBJ databases">
        <authorList>
            <person name="Sun Q."/>
            <person name="Ohkuma M."/>
        </authorList>
    </citation>
    <scope>NUCLEOTIDE SEQUENCE</scope>
    <source>
        <strain evidence="2">JCM 19596</strain>
    </source>
</reference>
<organism evidence="2 3">
    <name type="scientific">Halocalculus aciditolerans</name>
    <dbReference type="NCBI Taxonomy" id="1383812"/>
    <lineage>
        <taxon>Archaea</taxon>
        <taxon>Methanobacteriati</taxon>
        <taxon>Methanobacteriota</taxon>
        <taxon>Stenosarchaea group</taxon>
        <taxon>Halobacteria</taxon>
        <taxon>Halobacteriales</taxon>
        <taxon>Halobacteriaceae</taxon>
        <taxon>Halocalculus</taxon>
    </lineage>
</organism>
<keyword evidence="3" id="KW-1185">Reference proteome</keyword>
<dbReference type="EMBL" id="BMPG01000002">
    <property type="protein sequence ID" value="GGL61725.1"/>
    <property type="molecule type" value="Genomic_DNA"/>
</dbReference>
<feature type="transmembrane region" description="Helical" evidence="1">
    <location>
        <begin position="295"/>
        <end position="315"/>
    </location>
</feature>
<dbReference type="Proteomes" id="UP000607197">
    <property type="component" value="Unassembled WGS sequence"/>
</dbReference>
<dbReference type="OrthoDB" id="265845at2157"/>
<protein>
    <submittedName>
        <fullName evidence="2">Uncharacterized protein</fullName>
    </submittedName>
</protein>
<feature type="transmembrane region" description="Helical" evidence="1">
    <location>
        <begin position="110"/>
        <end position="134"/>
    </location>
</feature>
<reference evidence="2" key="1">
    <citation type="journal article" date="2014" name="Int. J. Syst. Evol. Microbiol.">
        <title>Complete genome sequence of Corynebacterium casei LMG S-19264T (=DSM 44701T), isolated from a smear-ripened cheese.</title>
        <authorList>
            <consortium name="US DOE Joint Genome Institute (JGI-PGF)"/>
            <person name="Walter F."/>
            <person name="Albersmeier A."/>
            <person name="Kalinowski J."/>
            <person name="Ruckert C."/>
        </authorList>
    </citation>
    <scope>NUCLEOTIDE SEQUENCE</scope>
    <source>
        <strain evidence="2">JCM 19596</strain>
    </source>
</reference>
<evidence type="ECO:0000256" key="1">
    <source>
        <dbReference type="SAM" id="Phobius"/>
    </source>
</evidence>
<dbReference type="RefSeq" id="WP_188978477.1">
    <property type="nucleotide sequence ID" value="NZ_BMPG01000002.1"/>
</dbReference>
<dbReference type="Pfam" id="PF25927">
    <property type="entry name" value="DUF7972"/>
    <property type="match status" value="1"/>
</dbReference>
<sequence>MGLLDKLKSSHVLSAALTILLGWVHVAARLGLVAIRVLARLTGVGVIAGGALLTNEERRRDAHHWLLLAGNRWHIVGAMVGALVLFTFAAGLLGIIGVRESGFVTNMFSTINAGLFSFVPIVIAINSLTISRLFGTPEGLRDRIADVEEFRENVETLSRVTVSPTDPAGFLALIVDTVQDRGHRLVEQVEDAPDDTRDDVADYVGRILEDMDHIETELAQGDASIFSVLLPMVNDEYSRDINRARELSFEHADDLSEDAEETLSDLQDLLVSADVARQYFKIVYLQQELSALSRYLAYSGISAFVMSIFIIMIYASGYPPIVDATPLLFLVSFSLGLAFLPFSILFAHTIRVATIVKRTSAPGAFTPQGERPGHLR</sequence>
<feature type="transmembrane region" description="Helical" evidence="1">
    <location>
        <begin position="37"/>
        <end position="54"/>
    </location>
</feature>
<dbReference type="InterPro" id="IPR058278">
    <property type="entry name" value="DUF7972"/>
</dbReference>
<keyword evidence="1" id="KW-1133">Transmembrane helix</keyword>
<keyword evidence="1" id="KW-0812">Transmembrane</keyword>